<evidence type="ECO:0000256" key="6">
    <source>
        <dbReference type="ARBA" id="ARBA00023242"/>
    </source>
</evidence>
<keyword evidence="2" id="KW-0479">Metal-binding</keyword>
<feature type="domain" description="C2H2-type" evidence="9">
    <location>
        <begin position="278"/>
        <end position="311"/>
    </location>
</feature>
<evidence type="ECO:0000256" key="1">
    <source>
        <dbReference type="ARBA" id="ARBA00004123"/>
    </source>
</evidence>
<sequence>MCTTTNFAYWQVESQNAAEDLHNYSIQNVLQDSKNLKIRKPMFFMNSLTKQEDTYDKSPEKLEKHLISPFATVQLTPDEYNQIISKRHETLTHKVEPSAAEHPAPTKIRPFSCAECGKTFLLKHHLTTHEKTHSGIKPHSCHHCGKAFTHKHCLNTHLLLHSSQRPYQCIECKKSFTLKHHLITHSRVHSRDRPFVCKDCGRTFPLKRHLVTHSKFHAGERPHICNECGESFAQKDHLIMHSRFHGSLNSFVCHDCGASFTRKFELVNHHRLHGKMPHSCPICQKEFLQKRTLITHMSAKHGLQQHNKRHPEGTCALKSHVCSYCNKGFYQKNHLLLHQRQHMELKMKSEDIKSDIPSIKNESSNNECTSLTDFS</sequence>
<proteinExistence type="predicted"/>
<keyword evidence="10" id="KW-1185">Reference proteome</keyword>
<dbReference type="PANTHER" id="PTHR24390">
    <property type="entry name" value="ZINC FINGER PROTEIN"/>
    <property type="match status" value="1"/>
</dbReference>
<feature type="compositionally biased region" description="Polar residues" evidence="8">
    <location>
        <begin position="360"/>
        <end position="375"/>
    </location>
</feature>
<organism evidence="10 11">
    <name type="scientific">Nicrophorus vespilloides</name>
    <name type="common">Boreal carrion beetle</name>
    <dbReference type="NCBI Taxonomy" id="110193"/>
    <lineage>
        <taxon>Eukaryota</taxon>
        <taxon>Metazoa</taxon>
        <taxon>Ecdysozoa</taxon>
        <taxon>Arthropoda</taxon>
        <taxon>Hexapoda</taxon>
        <taxon>Insecta</taxon>
        <taxon>Pterygota</taxon>
        <taxon>Neoptera</taxon>
        <taxon>Endopterygota</taxon>
        <taxon>Coleoptera</taxon>
        <taxon>Polyphaga</taxon>
        <taxon>Staphyliniformia</taxon>
        <taxon>Silphidae</taxon>
        <taxon>Nicrophorinae</taxon>
        <taxon>Nicrophorus</taxon>
    </lineage>
</organism>
<dbReference type="InterPro" id="IPR036236">
    <property type="entry name" value="Znf_C2H2_sf"/>
</dbReference>
<keyword evidence="4 7" id="KW-0863">Zinc-finger</keyword>
<feature type="domain" description="C2H2-type" evidence="9">
    <location>
        <begin position="251"/>
        <end position="273"/>
    </location>
</feature>
<dbReference type="SMART" id="SM00355">
    <property type="entry name" value="ZnF_C2H2"/>
    <property type="match status" value="8"/>
</dbReference>
<evidence type="ECO:0000256" key="8">
    <source>
        <dbReference type="SAM" id="MobiDB-lite"/>
    </source>
</evidence>
<keyword evidence="5" id="KW-0862">Zinc</keyword>
<feature type="domain" description="C2H2-type" evidence="9">
    <location>
        <begin position="195"/>
        <end position="222"/>
    </location>
</feature>
<dbReference type="PROSITE" id="PS50157">
    <property type="entry name" value="ZINC_FINGER_C2H2_2"/>
    <property type="match status" value="8"/>
</dbReference>
<comment type="subcellular location">
    <subcellularLocation>
        <location evidence="1">Nucleus</location>
    </subcellularLocation>
</comment>
<keyword evidence="6" id="KW-0539">Nucleus</keyword>
<evidence type="ECO:0000256" key="7">
    <source>
        <dbReference type="PROSITE-ProRule" id="PRU00042"/>
    </source>
</evidence>
<protein>
    <submittedName>
        <fullName evidence="11">Gastrula zinc finger protein XlCGF8.2DB-like isoform X2</fullName>
    </submittedName>
</protein>
<evidence type="ECO:0000313" key="11">
    <source>
        <dbReference type="RefSeq" id="XP_017772010.1"/>
    </source>
</evidence>
<dbReference type="Gene3D" id="3.30.160.60">
    <property type="entry name" value="Classic Zinc Finger"/>
    <property type="match status" value="7"/>
</dbReference>
<dbReference type="PANTHER" id="PTHR24390:SF236">
    <property type="entry name" value="OOCYTE ZINC FINGER PROTEIN XLCOF6-LIKE"/>
    <property type="match status" value="1"/>
</dbReference>
<feature type="domain" description="C2H2-type" evidence="9">
    <location>
        <begin position="139"/>
        <end position="166"/>
    </location>
</feature>
<dbReference type="RefSeq" id="XP_017772010.1">
    <property type="nucleotide sequence ID" value="XM_017916521.1"/>
</dbReference>
<evidence type="ECO:0000259" key="9">
    <source>
        <dbReference type="PROSITE" id="PS50157"/>
    </source>
</evidence>
<dbReference type="PROSITE" id="PS00028">
    <property type="entry name" value="ZINC_FINGER_C2H2_1"/>
    <property type="match status" value="8"/>
</dbReference>
<name>A0ABM1MBR0_NICVS</name>
<evidence type="ECO:0000256" key="2">
    <source>
        <dbReference type="ARBA" id="ARBA00022723"/>
    </source>
</evidence>
<gene>
    <name evidence="11" type="primary">LOC108559291</name>
</gene>
<dbReference type="Proteomes" id="UP000695000">
    <property type="component" value="Unplaced"/>
</dbReference>
<reference evidence="11" key="1">
    <citation type="submission" date="2025-08" db="UniProtKB">
        <authorList>
            <consortium name="RefSeq"/>
        </authorList>
    </citation>
    <scope>IDENTIFICATION</scope>
    <source>
        <tissue evidence="11">Whole Larva</tissue>
    </source>
</reference>
<dbReference type="GeneID" id="108559291"/>
<dbReference type="SUPFAM" id="SSF57667">
    <property type="entry name" value="beta-beta-alpha zinc fingers"/>
    <property type="match status" value="5"/>
</dbReference>
<feature type="domain" description="C2H2-type" evidence="9">
    <location>
        <begin position="320"/>
        <end position="347"/>
    </location>
</feature>
<feature type="domain" description="C2H2-type" evidence="9">
    <location>
        <begin position="223"/>
        <end position="250"/>
    </location>
</feature>
<evidence type="ECO:0000256" key="4">
    <source>
        <dbReference type="ARBA" id="ARBA00022771"/>
    </source>
</evidence>
<keyword evidence="3" id="KW-0677">Repeat</keyword>
<feature type="domain" description="C2H2-type" evidence="9">
    <location>
        <begin position="111"/>
        <end position="138"/>
    </location>
</feature>
<feature type="region of interest" description="Disordered" evidence="8">
    <location>
        <begin position="356"/>
        <end position="375"/>
    </location>
</feature>
<evidence type="ECO:0000256" key="3">
    <source>
        <dbReference type="ARBA" id="ARBA00022737"/>
    </source>
</evidence>
<dbReference type="InterPro" id="IPR013087">
    <property type="entry name" value="Znf_C2H2_type"/>
</dbReference>
<evidence type="ECO:0000313" key="10">
    <source>
        <dbReference type="Proteomes" id="UP000695000"/>
    </source>
</evidence>
<evidence type="ECO:0000256" key="5">
    <source>
        <dbReference type="ARBA" id="ARBA00022833"/>
    </source>
</evidence>
<feature type="domain" description="C2H2-type" evidence="9">
    <location>
        <begin position="167"/>
        <end position="194"/>
    </location>
</feature>
<accession>A0ABM1MBR0</accession>
<dbReference type="Pfam" id="PF00096">
    <property type="entry name" value="zf-C2H2"/>
    <property type="match status" value="4"/>
</dbReference>